<protein>
    <submittedName>
        <fullName evidence="1">Uncharacterized protein</fullName>
    </submittedName>
</protein>
<keyword evidence="2" id="KW-1185">Reference proteome</keyword>
<dbReference type="EMBL" id="BPLR01021610">
    <property type="protein sequence ID" value="GIX91724.1"/>
    <property type="molecule type" value="Genomic_DNA"/>
</dbReference>
<dbReference type="AlphaFoldDB" id="A0AAV4P734"/>
<evidence type="ECO:0000313" key="1">
    <source>
        <dbReference type="EMBL" id="GIX91724.1"/>
    </source>
</evidence>
<comment type="caution">
    <text evidence="1">The sequence shown here is derived from an EMBL/GenBank/DDBJ whole genome shotgun (WGS) entry which is preliminary data.</text>
</comment>
<dbReference type="Proteomes" id="UP001054945">
    <property type="component" value="Unassembled WGS sequence"/>
</dbReference>
<reference evidence="1 2" key="1">
    <citation type="submission" date="2021-06" db="EMBL/GenBank/DDBJ databases">
        <title>Caerostris extrusa draft genome.</title>
        <authorList>
            <person name="Kono N."/>
            <person name="Arakawa K."/>
        </authorList>
    </citation>
    <scope>NUCLEOTIDE SEQUENCE [LARGE SCALE GENOMIC DNA]</scope>
</reference>
<name>A0AAV4P734_CAEEX</name>
<gene>
    <name evidence="1" type="ORF">CEXT_757881</name>
</gene>
<organism evidence="1 2">
    <name type="scientific">Caerostris extrusa</name>
    <name type="common">Bark spider</name>
    <name type="synonym">Caerostris bankana</name>
    <dbReference type="NCBI Taxonomy" id="172846"/>
    <lineage>
        <taxon>Eukaryota</taxon>
        <taxon>Metazoa</taxon>
        <taxon>Ecdysozoa</taxon>
        <taxon>Arthropoda</taxon>
        <taxon>Chelicerata</taxon>
        <taxon>Arachnida</taxon>
        <taxon>Araneae</taxon>
        <taxon>Araneomorphae</taxon>
        <taxon>Entelegynae</taxon>
        <taxon>Araneoidea</taxon>
        <taxon>Araneidae</taxon>
        <taxon>Caerostris</taxon>
    </lineage>
</organism>
<evidence type="ECO:0000313" key="2">
    <source>
        <dbReference type="Proteomes" id="UP001054945"/>
    </source>
</evidence>
<proteinExistence type="predicted"/>
<sequence>MAQIDRTSPRADLRPEALEVERKSGLIPLIVNTIPRIGSKPNSFLYMLRVVVIAENATSHSNTEPNDYTKRNAYKEAELSALGASIQSSTTGNTECNPSKKKEYENIQRKIYSSGRIGIRMVSLPLKKNRQAQAAEDKLAYN</sequence>
<accession>A0AAV4P734</accession>